<dbReference type="InterPro" id="IPR025734">
    <property type="entry name" value="EspG"/>
</dbReference>
<name>A0AAE3GD36_9PSEU</name>
<dbReference type="RefSeq" id="WP_253771614.1">
    <property type="nucleotide sequence ID" value="NZ_JAMTCK010000006.1"/>
</dbReference>
<evidence type="ECO:0000313" key="6">
    <source>
        <dbReference type="EMBL" id="MCP2166091.1"/>
    </source>
</evidence>
<keyword evidence="3" id="KW-0963">Cytoplasm</keyword>
<comment type="caution">
    <text evidence="6">The sequence shown here is derived from an EMBL/GenBank/DDBJ whole genome shotgun (WGS) entry which is preliminary data.</text>
</comment>
<keyword evidence="7" id="KW-1185">Reference proteome</keyword>
<comment type="similarity">
    <text evidence="2">Belongs to the EspG family.</text>
</comment>
<dbReference type="Proteomes" id="UP001206128">
    <property type="component" value="Unassembled WGS sequence"/>
</dbReference>
<organism evidence="6 7">
    <name type="scientific">Goodfellowiella coeruleoviolacea</name>
    <dbReference type="NCBI Taxonomy" id="334858"/>
    <lineage>
        <taxon>Bacteria</taxon>
        <taxon>Bacillati</taxon>
        <taxon>Actinomycetota</taxon>
        <taxon>Actinomycetes</taxon>
        <taxon>Pseudonocardiales</taxon>
        <taxon>Pseudonocardiaceae</taxon>
        <taxon>Goodfellowiella</taxon>
    </lineage>
</organism>
<evidence type="ECO:0000256" key="5">
    <source>
        <dbReference type="SAM" id="MobiDB-lite"/>
    </source>
</evidence>
<protein>
    <submittedName>
        <fullName evidence="6">EspG family protein</fullName>
    </submittedName>
</protein>
<evidence type="ECO:0000256" key="2">
    <source>
        <dbReference type="ARBA" id="ARBA00006411"/>
    </source>
</evidence>
<keyword evidence="4" id="KW-0143">Chaperone</keyword>
<evidence type="ECO:0000256" key="1">
    <source>
        <dbReference type="ARBA" id="ARBA00004496"/>
    </source>
</evidence>
<accession>A0AAE3GD36</accession>
<comment type="subcellular location">
    <subcellularLocation>
        <location evidence="1">Cytoplasm</location>
    </subcellularLocation>
</comment>
<feature type="region of interest" description="Disordered" evidence="5">
    <location>
        <begin position="136"/>
        <end position="158"/>
    </location>
</feature>
<dbReference type="AlphaFoldDB" id="A0AAE3GD36"/>
<proteinExistence type="inferred from homology"/>
<evidence type="ECO:0000256" key="4">
    <source>
        <dbReference type="ARBA" id="ARBA00023186"/>
    </source>
</evidence>
<evidence type="ECO:0000256" key="3">
    <source>
        <dbReference type="ARBA" id="ARBA00022490"/>
    </source>
</evidence>
<evidence type="ECO:0000313" key="7">
    <source>
        <dbReference type="Proteomes" id="UP001206128"/>
    </source>
</evidence>
<reference evidence="6" key="1">
    <citation type="submission" date="2022-06" db="EMBL/GenBank/DDBJ databases">
        <title>Genomic Encyclopedia of Archaeal and Bacterial Type Strains, Phase II (KMG-II): from individual species to whole genera.</title>
        <authorList>
            <person name="Goeker M."/>
        </authorList>
    </citation>
    <scope>NUCLEOTIDE SEQUENCE</scope>
    <source>
        <strain evidence="6">DSM 43935</strain>
    </source>
</reference>
<gene>
    <name evidence="6" type="ORF">LX83_002950</name>
</gene>
<dbReference type="EMBL" id="JAMTCK010000006">
    <property type="protein sequence ID" value="MCP2166091.1"/>
    <property type="molecule type" value="Genomic_DNA"/>
</dbReference>
<dbReference type="Pfam" id="PF14011">
    <property type="entry name" value="ESX-1_EspG"/>
    <property type="match status" value="1"/>
</dbReference>
<sequence>MNTFTLSLAAVDVLWRDLKLGARPFPLEFPYHGRTHDERRAIRGAVLRDLEARGLAHRGRPLPEVEDALSVLVRFEFALSAVAALDQRTERRLCARGAAAGEFAVLATIDEQSMRVDLLRRGSLLRAVVDLVPPNRPGPGQSVTLSSAAAAPAPPRADDEVGGMFQTAVAAPRTSQEQQLRAAQVIMERPRIRAGQFAAYLRDRGGRTARSPEVAWFDTDAGRYLMQSQRQRDGHNWVTIAPADNPRIAAQLNQHLTALHQR</sequence>